<reference evidence="1 2" key="1">
    <citation type="submission" date="2024-09" db="EMBL/GenBank/DDBJ databases">
        <authorList>
            <person name="Sun Q."/>
            <person name="Mori K."/>
        </authorList>
    </citation>
    <scope>NUCLEOTIDE SEQUENCE [LARGE SCALE GENOMIC DNA]</scope>
    <source>
        <strain evidence="1 2">TBRC 1851</strain>
    </source>
</reference>
<organism evidence="1 2">
    <name type="scientific">Sphaerimonospora cavernae</name>
    <dbReference type="NCBI Taxonomy" id="1740611"/>
    <lineage>
        <taxon>Bacteria</taxon>
        <taxon>Bacillati</taxon>
        <taxon>Actinomycetota</taxon>
        <taxon>Actinomycetes</taxon>
        <taxon>Streptosporangiales</taxon>
        <taxon>Streptosporangiaceae</taxon>
        <taxon>Sphaerimonospora</taxon>
    </lineage>
</organism>
<comment type="caution">
    <text evidence="1">The sequence shown here is derived from an EMBL/GenBank/DDBJ whole genome shotgun (WGS) entry which is preliminary data.</text>
</comment>
<evidence type="ECO:0000313" key="1">
    <source>
        <dbReference type="EMBL" id="MFC0865516.1"/>
    </source>
</evidence>
<dbReference type="RefSeq" id="WP_394303536.1">
    <property type="nucleotide sequence ID" value="NZ_JBHMQT010000056.1"/>
</dbReference>
<sequence length="144" mass="16242">MIPTTRPPHWAMEDEPTRSALIKEIAAMPISARVYGCRFERPKRQEDVRARALTWLAQDLPRQVREIVLAEREESQDRHDRKVLGGLAGRPARFAYRHVPFSKEPLLWVADVIVSSTAKLLALDEDPASRGLGDVLTYVGCEPG</sequence>
<keyword evidence="2" id="KW-1185">Reference proteome</keyword>
<dbReference type="Proteomes" id="UP001589870">
    <property type="component" value="Unassembled WGS sequence"/>
</dbReference>
<accession>A0ABV6UBG8</accession>
<protein>
    <submittedName>
        <fullName evidence="1">Uncharacterized protein</fullName>
    </submittedName>
</protein>
<proteinExistence type="predicted"/>
<gene>
    <name evidence="1" type="ORF">ACFHYQ_24790</name>
</gene>
<evidence type="ECO:0000313" key="2">
    <source>
        <dbReference type="Proteomes" id="UP001589870"/>
    </source>
</evidence>
<dbReference type="EMBL" id="JBHMQT010000056">
    <property type="protein sequence ID" value="MFC0865516.1"/>
    <property type="molecule type" value="Genomic_DNA"/>
</dbReference>
<name>A0ABV6UBG8_9ACTN</name>